<evidence type="ECO:0000313" key="2">
    <source>
        <dbReference type="Proteomes" id="UP001152888"/>
    </source>
</evidence>
<reference evidence="1" key="1">
    <citation type="submission" date="2022-03" db="EMBL/GenBank/DDBJ databases">
        <authorList>
            <person name="Sayadi A."/>
        </authorList>
    </citation>
    <scope>NUCLEOTIDE SEQUENCE</scope>
</reference>
<sequence>MSLENEELRNPQQIVDAFAKHFQSTYIQLSTDCFSTGNVSRLPVTTVEVQHVRNAMKRQINIASSEDAVIRILQYQIQEHHTLYNAIMDSSETENHRLKPRSMSVNETFLDTVLAEKCELRLSPIKYFFPGRFFTAGMTVLSTQSEKEIASNQPDGLLLNLTSFGPPTVQDKRLQAQHDIALRAVVDAPSYVPNGVLYDELRQVPVVIQMRERARKFFEKNERHGNQLIKDALDYDPRTVPQTENDWIAIAKGFEKRWNFPHCLGSLNRRDIDIIPPANSGSFFSITNIDTV</sequence>
<keyword evidence="2" id="KW-1185">Reference proteome</keyword>
<organism evidence="1 2">
    <name type="scientific">Acanthoscelides obtectus</name>
    <name type="common">Bean weevil</name>
    <name type="synonym">Bruchus obtectus</name>
    <dbReference type="NCBI Taxonomy" id="200917"/>
    <lineage>
        <taxon>Eukaryota</taxon>
        <taxon>Metazoa</taxon>
        <taxon>Ecdysozoa</taxon>
        <taxon>Arthropoda</taxon>
        <taxon>Hexapoda</taxon>
        <taxon>Insecta</taxon>
        <taxon>Pterygota</taxon>
        <taxon>Neoptera</taxon>
        <taxon>Endopterygota</taxon>
        <taxon>Coleoptera</taxon>
        <taxon>Polyphaga</taxon>
        <taxon>Cucujiformia</taxon>
        <taxon>Chrysomeloidea</taxon>
        <taxon>Chrysomelidae</taxon>
        <taxon>Bruchinae</taxon>
        <taxon>Bruchini</taxon>
        <taxon>Acanthoscelides</taxon>
    </lineage>
</organism>
<gene>
    <name evidence="1" type="ORF">ACAOBT_LOCUS1550</name>
</gene>
<dbReference type="Proteomes" id="UP001152888">
    <property type="component" value="Unassembled WGS sequence"/>
</dbReference>
<dbReference type="AlphaFoldDB" id="A0A9P0JMY4"/>
<name>A0A9P0JMY4_ACAOB</name>
<accession>A0A9P0JMY4</accession>
<dbReference type="OrthoDB" id="2668416at2759"/>
<evidence type="ECO:0000313" key="1">
    <source>
        <dbReference type="EMBL" id="CAH1956421.1"/>
    </source>
</evidence>
<protein>
    <submittedName>
        <fullName evidence="1">Uncharacterized protein</fullName>
    </submittedName>
</protein>
<dbReference type="EMBL" id="CAKOFQ010006665">
    <property type="protein sequence ID" value="CAH1956421.1"/>
    <property type="molecule type" value="Genomic_DNA"/>
</dbReference>
<proteinExistence type="predicted"/>
<comment type="caution">
    <text evidence="1">The sequence shown here is derived from an EMBL/GenBank/DDBJ whole genome shotgun (WGS) entry which is preliminary data.</text>
</comment>